<dbReference type="Gene3D" id="3.40.640.10">
    <property type="entry name" value="Type I PLP-dependent aspartate aminotransferase-like (Major domain)"/>
    <property type="match status" value="1"/>
</dbReference>
<evidence type="ECO:0000256" key="4">
    <source>
        <dbReference type="PIRSR" id="PIRSR001434-2"/>
    </source>
</evidence>
<dbReference type="NCBIfam" id="NF005871">
    <property type="entry name" value="PRK07811.1"/>
    <property type="match status" value="1"/>
</dbReference>
<gene>
    <name evidence="6" type="ORF">DB30_01723</name>
</gene>
<dbReference type="PANTHER" id="PTHR11808">
    <property type="entry name" value="TRANS-SULFURATION ENZYME FAMILY MEMBER"/>
    <property type="match status" value="1"/>
</dbReference>
<dbReference type="InterPro" id="IPR015424">
    <property type="entry name" value="PyrdxlP-dep_Trfase"/>
</dbReference>
<dbReference type="GO" id="GO:0005737">
    <property type="term" value="C:cytoplasm"/>
    <property type="evidence" value="ECO:0007669"/>
    <property type="project" value="TreeGrafter"/>
</dbReference>
<evidence type="ECO:0000256" key="1">
    <source>
        <dbReference type="ARBA" id="ARBA00001933"/>
    </source>
</evidence>
<dbReference type="InterPro" id="IPR000277">
    <property type="entry name" value="Cys/Met-Metab_PyrdxlP-dep_enz"/>
</dbReference>
<comment type="caution">
    <text evidence="6">The sequence shown here is derived from an EMBL/GenBank/DDBJ whole genome shotgun (WGS) entry which is preliminary data.</text>
</comment>
<protein>
    <submittedName>
        <fullName evidence="6">Cystathionine gamma-lyase</fullName>
    </submittedName>
</protein>
<accession>A0A0C1ZL23</accession>
<feature type="modified residue" description="N6-(pyridoxal phosphate)lysine" evidence="4">
    <location>
        <position position="209"/>
    </location>
</feature>
<dbReference type="PIRSF" id="PIRSF001434">
    <property type="entry name" value="CGS"/>
    <property type="match status" value="1"/>
</dbReference>
<reference evidence="6 7" key="1">
    <citation type="submission" date="2014-12" db="EMBL/GenBank/DDBJ databases">
        <title>Genome assembly of Enhygromyxa salina DSM 15201.</title>
        <authorList>
            <person name="Sharma G."/>
            <person name="Subramanian S."/>
        </authorList>
    </citation>
    <scope>NUCLEOTIDE SEQUENCE [LARGE SCALE GENOMIC DNA]</scope>
    <source>
        <strain evidence="6 7">DSM 15201</strain>
    </source>
</reference>
<dbReference type="InterPro" id="IPR015422">
    <property type="entry name" value="PyrdxlP-dep_Trfase_small"/>
</dbReference>
<dbReference type="GO" id="GO:0030170">
    <property type="term" value="F:pyridoxal phosphate binding"/>
    <property type="evidence" value="ECO:0007669"/>
    <property type="project" value="InterPro"/>
</dbReference>
<dbReference type="PANTHER" id="PTHR11808:SF15">
    <property type="entry name" value="CYSTATHIONINE GAMMA-LYASE"/>
    <property type="match status" value="1"/>
</dbReference>
<dbReference type="GO" id="GO:0019346">
    <property type="term" value="P:transsulfuration"/>
    <property type="evidence" value="ECO:0007669"/>
    <property type="project" value="InterPro"/>
</dbReference>
<dbReference type="PROSITE" id="PS00868">
    <property type="entry name" value="CYS_MET_METAB_PP"/>
    <property type="match status" value="1"/>
</dbReference>
<dbReference type="InterPro" id="IPR054542">
    <property type="entry name" value="Cys_met_metab_PP"/>
</dbReference>
<comment type="cofactor">
    <cofactor evidence="1 5">
        <name>pyridoxal 5'-phosphate</name>
        <dbReference type="ChEBI" id="CHEBI:597326"/>
    </cofactor>
</comment>
<dbReference type="FunFam" id="3.40.640.10:FF:000009">
    <property type="entry name" value="Cystathionine gamma-synthase homolog"/>
    <property type="match status" value="1"/>
</dbReference>
<name>A0A0C1ZL23_9BACT</name>
<dbReference type="GO" id="GO:0003962">
    <property type="term" value="F:cystathionine gamma-synthase activity"/>
    <property type="evidence" value="ECO:0007669"/>
    <property type="project" value="TreeGrafter"/>
</dbReference>
<dbReference type="Pfam" id="PF01053">
    <property type="entry name" value="Cys_Met_Meta_PP"/>
    <property type="match status" value="1"/>
</dbReference>
<evidence type="ECO:0000256" key="5">
    <source>
        <dbReference type="RuleBase" id="RU362118"/>
    </source>
</evidence>
<dbReference type="Proteomes" id="UP000031599">
    <property type="component" value="Unassembled WGS sequence"/>
</dbReference>
<dbReference type="CDD" id="cd00614">
    <property type="entry name" value="CGS_like"/>
    <property type="match status" value="1"/>
</dbReference>
<dbReference type="Gene3D" id="3.90.1150.10">
    <property type="entry name" value="Aspartate Aminotransferase, domain 1"/>
    <property type="match status" value="1"/>
</dbReference>
<proteinExistence type="inferred from homology"/>
<dbReference type="GO" id="GO:0019343">
    <property type="term" value="P:cysteine biosynthetic process via cystathionine"/>
    <property type="evidence" value="ECO:0007669"/>
    <property type="project" value="TreeGrafter"/>
</dbReference>
<evidence type="ECO:0000313" key="6">
    <source>
        <dbReference type="EMBL" id="KIG18219.1"/>
    </source>
</evidence>
<dbReference type="SUPFAM" id="SSF53383">
    <property type="entry name" value="PLP-dependent transferases"/>
    <property type="match status" value="1"/>
</dbReference>
<evidence type="ECO:0000256" key="2">
    <source>
        <dbReference type="ARBA" id="ARBA00009077"/>
    </source>
</evidence>
<dbReference type="RefSeq" id="WP_052547293.1">
    <property type="nucleotide sequence ID" value="NZ_JMCC02000014.1"/>
</dbReference>
<dbReference type="EMBL" id="JMCC02000014">
    <property type="protein sequence ID" value="KIG18219.1"/>
    <property type="molecule type" value="Genomic_DNA"/>
</dbReference>
<organism evidence="6 7">
    <name type="scientific">Enhygromyxa salina</name>
    <dbReference type="NCBI Taxonomy" id="215803"/>
    <lineage>
        <taxon>Bacteria</taxon>
        <taxon>Pseudomonadati</taxon>
        <taxon>Myxococcota</taxon>
        <taxon>Polyangia</taxon>
        <taxon>Nannocystales</taxon>
        <taxon>Nannocystaceae</taxon>
        <taxon>Enhygromyxa</taxon>
    </lineage>
</organism>
<dbReference type="AlphaFoldDB" id="A0A0C1ZL23"/>
<keyword evidence="6" id="KW-0456">Lyase</keyword>
<dbReference type="InterPro" id="IPR015421">
    <property type="entry name" value="PyrdxlP-dep_Trfase_major"/>
</dbReference>
<dbReference type="GO" id="GO:0004123">
    <property type="term" value="F:cystathionine gamma-lyase activity"/>
    <property type="evidence" value="ECO:0007669"/>
    <property type="project" value="TreeGrafter"/>
</dbReference>
<evidence type="ECO:0000313" key="7">
    <source>
        <dbReference type="Proteomes" id="UP000031599"/>
    </source>
</evidence>
<dbReference type="FunFam" id="3.90.1150.10:FF:000008">
    <property type="entry name" value="Cystathionine gamma-synthase"/>
    <property type="match status" value="1"/>
</dbReference>
<sequence length="394" mass="42859">MAEYKRDQDHCGPEAKIETLVIHGGQHSEPVTGAVMPPIFQTSTYVQKSPGEHTGFEYSRTQNPTRFALERSIAALEGGTHGLAFASGCAATTAVIQLLDAGDHVIAGDDIYGGTFRLFDKVMSRRGHRFSYVDPRDLSAIEAAFEPKTKMVWLETPTNPMLKLGDIAAISAMCKARGVLLVVDNTFMTPVFQRPFEHGADLVVHSTTKYIGGHSDVVGGAVAMRSADMHERLHFIQNSCGAVPGPQDCYLTLRGIKTLALRMERHASNAIAVAKYLETHPKIERVIYPGLASHPQHELATRQMSGFGGMVSFYLNGGLDQARRFLETVRVFTLAESLGGVESLIEHPAIMTHASVPKENRDKLGIADGFVRVSVGIEHLDDLLADLDRALAAA</sequence>
<comment type="similarity">
    <text evidence="2 5">Belongs to the trans-sulfuration enzymes family.</text>
</comment>
<keyword evidence="3 4" id="KW-0663">Pyridoxal phosphate</keyword>
<evidence type="ECO:0000256" key="3">
    <source>
        <dbReference type="ARBA" id="ARBA00022898"/>
    </source>
</evidence>